<evidence type="ECO:0000256" key="2">
    <source>
        <dbReference type="ARBA" id="ARBA00005201"/>
    </source>
</evidence>
<dbReference type="GO" id="GO:0009398">
    <property type="term" value="P:FMN biosynthetic process"/>
    <property type="evidence" value="ECO:0007669"/>
    <property type="project" value="UniProtKB-UniPathway"/>
</dbReference>
<dbReference type="PANTHER" id="PTHR22749:SF6">
    <property type="entry name" value="RIBOFLAVIN KINASE"/>
    <property type="match status" value="1"/>
</dbReference>
<accession>A0A0F7ZLH3</accession>
<evidence type="ECO:0000256" key="3">
    <source>
        <dbReference type="ARBA" id="ARBA00010108"/>
    </source>
</evidence>
<feature type="compositionally biased region" description="Low complexity" evidence="14">
    <location>
        <begin position="140"/>
        <end position="154"/>
    </location>
</feature>
<evidence type="ECO:0000256" key="12">
    <source>
        <dbReference type="ARBA" id="ARBA00029960"/>
    </source>
</evidence>
<dbReference type="AlphaFoldDB" id="A0A0F7ZLH3"/>
<evidence type="ECO:0000256" key="13">
    <source>
        <dbReference type="ARBA" id="ARBA00047880"/>
    </source>
</evidence>
<dbReference type="GO" id="GO:0005739">
    <property type="term" value="C:mitochondrion"/>
    <property type="evidence" value="ECO:0007669"/>
    <property type="project" value="TreeGrafter"/>
</dbReference>
<evidence type="ECO:0000256" key="6">
    <source>
        <dbReference type="ARBA" id="ARBA00022630"/>
    </source>
</evidence>
<feature type="region of interest" description="Disordered" evidence="14">
    <location>
        <begin position="81"/>
        <end position="159"/>
    </location>
</feature>
<dbReference type="Proteomes" id="UP000054481">
    <property type="component" value="Unassembled WGS sequence"/>
</dbReference>
<evidence type="ECO:0000313" key="17">
    <source>
        <dbReference type="Proteomes" id="UP000054481"/>
    </source>
</evidence>
<dbReference type="GO" id="GO:0005524">
    <property type="term" value="F:ATP binding"/>
    <property type="evidence" value="ECO:0007669"/>
    <property type="project" value="UniProtKB-KW"/>
</dbReference>
<dbReference type="Pfam" id="PF01687">
    <property type="entry name" value="Flavokinase"/>
    <property type="match status" value="1"/>
</dbReference>
<keyword evidence="6" id="KW-0285">Flavoprotein</keyword>
<dbReference type="PANTHER" id="PTHR22749">
    <property type="entry name" value="RIBOFLAVIN KINASE/FMN ADENYLYLTRANSFERASE"/>
    <property type="match status" value="1"/>
</dbReference>
<dbReference type="UniPathway" id="UPA00276">
    <property type="reaction ID" value="UER00406"/>
</dbReference>
<evidence type="ECO:0000313" key="16">
    <source>
        <dbReference type="EMBL" id="KJZ76411.1"/>
    </source>
</evidence>
<evidence type="ECO:0000256" key="11">
    <source>
        <dbReference type="ARBA" id="ARBA00022840"/>
    </source>
</evidence>
<evidence type="ECO:0000256" key="14">
    <source>
        <dbReference type="SAM" id="MobiDB-lite"/>
    </source>
</evidence>
<gene>
    <name evidence="16" type="ORF">HIM_04140</name>
</gene>
<evidence type="ECO:0000256" key="8">
    <source>
        <dbReference type="ARBA" id="ARBA00022679"/>
    </source>
</evidence>
<evidence type="ECO:0000256" key="7">
    <source>
        <dbReference type="ARBA" id="ARBA00022643"/>
    </source>
</evidence>
<feature type="domain" description="Riboflavin kinase" evidence="15">
    <location>
        <begin position="446"/>
        <end position="586"/>
    </location>
</feature>
<dbReference type="EC" id="2.7.1.26" evidence="4"/>
<dbReference type="OrthoDB" id="276388at2759"/>
<feature type="compositionally biased region" description="Polar residues" evidence="14">
    <location>
        <begin position="95"/>
        <end position="105"/>
    </location>
</feature>
<reference evidence="16 17" key="1">
    <citation type="journal article" date="2014" name="Genome Biol. Evol.">
        <title>Comparative genomics and transcriptomics analyses reveal divergent lifestyle features of nematode endoparasitic fungus Hirsutella minnesotensis.</title>
        <authorList>
            <person name="Lai Y."/>
            <person name="Liu K."/>
            <person name="Zhang X."/>
            <person name="Zhang X."/>
            <person name="Li K."/>
            <person name="Wang N."/>
            <person name="Shu C."/>
            <person name="Wu Y."/>
            <person name="Wang C."/>
            <person name="Bushley K.E."/>
            <person name="Xiang M."/>
            <person name="Liu X."/>
        </authorList>
    </citation>
    <scope>NUCLEOTIDE SEQUENCE [LARGE SCALE GENOMIC DNA]</scope>
    <source>
        <strain evidence="16 17">3608</strain>
    </source>
</reference>
<keyword evidence="10" id="KW-0418">Kinase</keyword>
<evidence type="ECO:0000256" key="5">
    <source>
        <dbReference type="ARBA" id="ARBA00017394"/>
    </source>
</evidence>
<evidence type="ECO:0000259" key="15">
    <source>
        <dbReference type="SMART" id="SM00904"/>
    </source>
</evidence>
<dbReference type="EMBL" id="KQ030511">
    <property type="protein sequence ID" value="KJZ76411.1"/>
    <property type="molecule type" value="Genomic_DNA"/>
</dbReference>
<comment type="pathway">
    <text evidence="2">Cofactor biosynthesis; FMN biosynthesis; FMN from riboflavin (ATP route): step 1/1.</text>
</comment>
<feature type="region of interest" description="Disordered" evidence="14">
    <location>
        <begin position="1"/>
        <end position="53"/>
    </location>
</feature>
<keyword evidence="7" id="KW-0288">FMN</keyword>
<comment type="catalytic activity">
    <reaction evidence="13">
        <text>riboflavin + ATP = FMN + ADP + H(+)</text>
        <dbReference type="Rhea" id="RHEA:14357"/>
        <dbReference type="ChEBI" id="CHEBI:15378"/>
        <dbReference type="ChEBI" id="CHEBI:30616"/>
        <dbReference type="ChEBI" id="CHEBI:57986"/>
        <dbReference type="ChEBI" id="CHEBI:58210"/>
        <dbReference type="ChEBI" id="CHEBI:456216"/>
        <dbReference type="EC" id="2.7.1.26"/>
    </reaction>
</comment>
<dbReference type="GO" id="GO:0008531">
    <property type="term" value="F:riboflavin kinase activity"/>
    <property type="evidence" value="ECO:0007669"/>
    <property type="project" value="UniProtKB-EC"/>
</dbReference>
<name>A0A0F7ZLH3_9HYPO</name>
<dbReference type="InterPro" id="IPR023468">
    <property type="entry name" value="Riboflavin_kinase"/>
</dbReference>
<dbReference type="InterPro" id="IPR015865">
    <property type="entry name" value="Riboflavin_kinase_bac/euk"/>
</dbReference>
<feature type="compositionally biased region" description="Pro residues" evidence="14">
    <location>
        <begin position="23"/>
        <end position="49"/>
    </location>
</feature>
<comment type="function">
    <text evidence="1">Catalyzes the phosphorylation of riboflavin (vitamin B2) to form flavin mononucleotide (FMN) coenzyme.</text>
</comment>
<keyword evidence="8" id="KW-0808">Transferase</keyword>
<organism evidence="16 17">
    <name type="scientific">Hirsutella minnesotensis 3608</name>
    <dbReference type="NCBI Taxonomy" id="1043627"/>
    <lineage>
        <taxon>Eukaryota</taxon>
        <taxon>Fungi</taxon>
        <taxon>Dikarya</taxon>
        <taxon>Ascomycota</taxon>
        <taxon>Pezizomycotina</taxon>
        <taxon>Sordariomycetes</taxon>
        <taxon>Hypocreomycetidae</taxon>
        <taxon>Hypocreales</taxon>
        <taxon>Ophiocordycipitaceae</taxon>
        <taxon>Hirsutella</taxon>
    </lineage>
</organism>
<protein>
    <recommendedName>
        <fullName evidence="5">Riboflavin kinase</fullName>
        <ecNumber evidence="4">2.7.1.26</ecNumber>
    </recommendedName>
    <alternativeName>
        <fullName evidence="12">Flavin mononucleotide kinase 1</fullName>
    </alternativeName>
</protein>
<dbReference type="SMART" id="SM00904">
    <property type="entry name" value="Flavokinase"/>
    <property type="match status" value="1"/>
</dbReference>
<keyword evidence="17" id="KW-1185">Reference proteome</keyword>
<evidence type="ECO:0000256" key="10">
    <source>
        <dbReference type="ARBA" id="ARBA00022777"/>
    </source>
</evidence>
<dbReference type="Gene3D" id="2.40.30.30">
    <property type="entry name" value="Riboflavin kinase-like"/>
    <property type="match status" value="1"/>
</dbReference>
<sequence length="654" mass="70158">MSSVCASNATVKRKPLPTESTVTPPPPPPYTFPPLPPYPSPHSRSPPSPAHLLQSQLVPHVHPQHHPRLLRPSRSATQLRLETHDNQHSPRCASTAVSPAASQGSLPVDFVADGPPLPDTRRLSPCPSHASGPDLRRVHSSSGLSTVTTSGSTGPKEPSKWKAALGEAQYVAGGLISRPSESTRHYTVIRHSHALVWYRGPSTSVSVTILSDDPLPVSRSVWLQAKGFSGDVGMTVKALVGSTASWIDVTPARRARTEDLRDADERAFQRDLARFASKASGKLRKHMPRETLVVRIPAAAADGYFRLVVCAAADGKRVLCGSPVFRIASTSANVAVVRGASLTTMPIEVGVKVATTIGQQVAKKYVGVAGMIVQNRAQKVLKSSALQKPLMKSAGQAAGYGYTNLGLGNAVQESWKRTQASGRGPLTEGQLLEQAVEVIGSDDGPETPFPLKFEGKVVQGSGWSTTQLGIPTANLAQVPEAIKVGLRGVFAAWAMILPSKGLQDVSNDWHEAIVTMAPSRDAPPSVAVESAVSVHFAHDFDGATFFGARVRVLLMGYLRPAEVPDAEVSQIDLHVRDVTVTIASLGREDWAPHETVAQMQAVRSQRSFPERLTEATGKVREQVDRLPLHWAGVRSESGAWRDQMYGNGGLWIPR</sequence>
<evidence type="ECO:0000256" key="9">
    <source>
        <dbReference type="ARBA" id="ARBA00022741"/>
    </source>
</evidence>
<keyword evidence="11" id="KW-0067">ATP-binding</keyword>
<evidence type="ECO:0000256" key="1">
    <source>
        <dbReference type="ARBA" id="ARBA00003572"/>
    </source>
</evidence>
<dbReference type="GO" id="GO:0009231">
    <property type="term" value="P:riboflavin biosynthetic process"/>
    <property type="evidence" value="ECO:0007669"/>
    <property type="project" value="InterPro"/>
</dbReference>
<feature type="compositionally biased region" description="Polar residues" evidence="14">
    <location>
        <begin position="1"/>
        <end position="10"/>
    </location>
</feature>
<dbReference type="SUPFAM" id="SSF82114">
    <property type="entry name" value="Riboflavin kinase-like"/>
    <property type="match status" value="1"/>
</dbReference>
<keyword evidence="9" id="KW-0547">Nucleotide-binding</keyword>
<dbReference type="InterPro" id="IPR023465">
    <property type="entry name" value="Riboflavin_kinase_dom_sf"/>
</dbReference>
<proteinExistence type="inferred from homology"/>
<comment type="similarity">
    <text evidence="3">Belongs to the flavokinase family.</text>
</comment>
<evidence type="ECO:0000256" key="4">
    <source>
        <dbReference type="ARBA" id="ARBA00012105"/>
    </source>
</evidence>